<organism evidence="1 2">
    <name type="scientific">Lactarius akahatsu</name>
    <dbReference type="NCBI Taxonomy" id="416441"/>
    <lineage>
        <taxon>Eukaryota</taxon>
        <taxon>Fungi</taxon>
        <taxon>Dikarya</taxon>
        <taxon>Basidiomycota</taxon>
        <taxon>Agaricomycotina</taxon>
        <taxon>Agaricomycetes</taxon>
        <taxon>Russulales</taxon>
        <taxon>Russulaceae</taxon>
        <taxon>Lactarius</taxon>
    </lineage>
</organism>
<gene>
    <name evidence="1" type="ORF">EDB92DRAFT_1873325</name>
</gene>
<dbReference type="Proteomes" id="UP001201163">
    <property type="component" value="Unassembled WGS sequence"/>
</dbReference>
<keyword evidence="2" id="KW-1185">Reference proteome</keyword>
<sequence>MTASPHLSVHFFLLGLSPDRAGKAFKYDNTVIEFTWLGMRTISPPKGFMQVHGVNHEHTHVTTVFLYLSNV</sequence>
<protein>
    <submittedName>
        <fullName evidence="1">Uncharacterized protein</fullName>
    </submittedName>
</protein>
<dbReference type="AlphaFoldDB" id="A0AAD4LFU2"/>
<proteinExistence type="predicted"/>
<name>A0AAD4LFU2_9AGAM</name>
<reference evidence="1" key="1">
    <citation type="submission" date="2022-01" db="EMBL/GenBank/DDBJ databases">
        <title>Comparative genomics reveals a dynamic genome evolution in the ectomycorrhizal milk-cap (Lactarius) mushrooms.</title>
        <authorList>
            <consortium name="DOE Joint Genome Institute"/>
            <person name="Lebreton A."/>
            <person name="Tang N."/>
            <person name="Kuo A."/>
            <person name="LaButti K."/>
            <person name="Drula E."/>
            <person name="Barry K."/>
            <person name="Clum A."/>
            <person name="Lipzen A."/>
            <person name="Mousain D."/>
            <person name="Ng V."/>
            <person name="Wang R."/>
            <person name="Wang X."/>
            <person name="Dai Y."/>
            <person name="Henrissat B."/>
            <person name="Grigoriev I.V."/>
            <person name="Guerin-Laguette A."/>
            <person name="Yu F."/>
            <person name="Martin F.M."/>
        </authorList>
    </citation>
    <scope>NUCLEOTIDE SEQUENCE</scope>
    <source>
        <strain evidence="1">QP</strain>
    </source>
</reference>
<comment type="caution">
    <text evidence="1">The sequence shown here is derived from an EMBL/GenBank/DDBJ whole genome shotgun (WGS) entry which is preliminary data.</text>
</comment>
<evidence type="ECO:0000313" key="1">
    <source>
        <dbReference type="EMBL" id="KAH8988015.1"/>
    </source>
</evidence>
<accession>A0AAD4LFU2</accession>
<evidence type="ECO:0000313" key="2">
    <source>
        <dbReference type="Proteomes" id="UP001201163"/>
    </source>
</evidence>
<dbReference type="EMBL" id="JAKELL010000044">
    <property type="protein sequence ID" value="KAH8988015.1"/>
    <property type="molecule type" value="Genomic_DNA"/>
</dbReference>